<sequence>MLKFSPDDLDIEKVDQLIKQNASFQVVEVSDISRVVEKIEGRIEKQQLSCRVYTEYRAAAMAGSLFSGVASVVGVASAVGIAAHRLATFNPDYEIGKNKIAGTVTVKYMKSA</sequence>
<name>A0A4R0XMB7_9BURK</name>
<gene>
    <name evidence="1" type="ORF">BZM27_06555</name>
</gene>
<reference evidence="1 2" key="1">
    <citation type="submission" date="2017-02" db="EMBL/GenBank/DDBJ databases">
        <title>Paraburkholderia sophoroidis sp. nov. and Paraburkholderia steynii sp. nov. rhizobial symbionts of the fynbos legume Hypocalyptus sophoroides.</title>
        <authorList>
            <person name="Steenkamp E.T."/>
            <person name="Beukes C.W."/>
            <person name="Van Zyl E."/>
            <person name="Avontuur J."/>
            <person name="Chan W.Y."/>
            <person name="Hassen A."/>
            <person name="Palmer M."/>
            <person name="Mthombeni L."/>
            <person name="Phalane F."/>
            <person name="Sereme K."/>
            <person name="Venter S.N."/>
        </authorList>
    </citation>
    <scope>NUCLEOTIDE SEQUENCE [LARGE SCALE GENOMIC DNA]</scope>
    <source>
        <strain evidence="1 2">HC1.1ba</strain>
    </source>
</reference>
<comment type="caution">
    <text evidence="1">The sequence shown here is derived from an EMBL/GenBank/DDBJ whole genome shotgun (WGS) entry which is preliminary data.</text>
</comment>
<dbReference type="EMBL" id="MWML01000014">
    <property type="protein sequence ID" value="TCG09300.1"/>
    <property type="molecule type" value="Genomic_DNA"/>
</dbReference>
<evidence type="ECO:0000313" key="2">
    <source>
        <dbReference type="Proteomes" id="UP000294200"/>
    </source>
</evidence>
<organism evidence="1 2">
    <name type="scientific">Paraburkholderia steynii</name>
    <dbReference type="NCBI Taxonomy" id="1245441"/>
    <lineage>
        <taxon>Bacteria</taxon>
        <taxon>Pseudomonadati</taxon>
        <taxon>Pseudomonadota</taxon>
        <taxon>Betaproteobacteria</taxon>
        <taxon>Burkholderiales</taxon>
        <taxon>Burkholderiaceae</taxon>
        <taxon>Paraburkholderia</taxon>
    </lineage>
</organism>
<evidence type="ECO:0000313" key="1">
    <source>
        <dbReference type="EMBL" id="TCG09300.1"/>
    </source>
</evidence>
<accession>A0A4R0XMB7</accession>
<keyword evidence="2" id="KW-1185">Reference proteome</keyword>
<dbReference type="Proteomes" id="UP000294200">
    <property type="component" value="Unassembled WGS sequence"/>
</dbReference>
<proteinExistence type="predicted"/>
<dbReference type="AlphaFoldDB" id="A0A4R0XMB7"/>
<protein>
    <submittedName>
        <fullName evidence="1">Uncharacterized protein</fullName>
    </submittedName>
</protein>